<dbReference type="AlphaFoldDB" id="A0A4S4M596"/>
<accession>A0A4S4M596</accession>
<evidence type="ECO:0000256" key="3">
    <source>
        <dbReference type="ARBA" id="ARBA00022723"/>
    </source>
</evidence>
<dbReference type="Gene3D" id="3.90.79.10">
    <property type="entry name" value="Nucleoside Triphosphate Pyrophosphohydrolase"/>
    <property type="match status" value="1"/>
</dbReference>
<evidence type="ECO:0000256" key="5">
    <source>
        <dbReference type="ARBA" id="ARBA00022842"/>
    </source>
</evidence>
<dbReference type="InterPro" id="IPR039121">
    <property type="entry name" value="NUDT19"/>
</dbReference>
<dbReference type="OrthoDB" id="1695362at2759"/>
<dbReference type="SUPFAM" id="SSF55811">
    <property type="entry name" value="Nudix"/>
    <property type="match status" value="1"/>
</dbReference>
<name>A0A4S4M596_9AGAM</name>
<evidence type="ECO:0000256" key="6">
    <source>
        <dbReference type="ARBA" id="ARBA00023211"/>
    </source>
</evidence>
<sequence>MTTKASAQSLGPSIPRPSASLIVVNSHNEILFVHRNPHAQSFGGVYVFPGGNYDAKQDDSYRMTAIRETFEESGVLLASSQTRTQLSDAILDASRESIHAQRLMFREFLRQHNLTADLDLFPFTEWVTPPPVPRRFHTRFYISFLPASSSPPSGFSQGTAQHRLPTPDGGLEVVAARFIHPLNALSEFRSSKITLMPPQYYLISTLAGILHGRCTTPEQRARVHELATGAFGRMVINPRAHSAGLDQDGRTVLTYEGDETRGGSKGRLHRSLVRFGRKGIPTEIVLLRNFDVFTEIESHAFSGQAKL</sequence>
<evidence type="ECO:0000259" key="7">
    <source>
        <dbReference type="PROSITE" id="PS51462"/>
    </source>
</evidence>
<dbReference type="InterPro" id="IPR015797">
    <property type="entry name" value="NUDIX_hydrolase-like_dom_sf"/>
</dbReference>
<evidence type="ECO:0000256" key="1">
    <source>
        <dbReference type="ARBA" id="ARBA00001936"/>
    </source>
</evidence>
<organism evidence="8 9">
    <name type="scientific">Bondarzewia mesenterica</name>
    <dbReference type="NCBI Taxonomy" id="1095465"/>
    <lineage>
        <taxon>Eukaryota</taxon>
        <taxon>Fungi</taxon>
        <taxon>Dikarya</taxon>
        <taxon>Basidiomycota</taxon>
        <taxon>Agaricomycotina</taxon>
        <taxon>Agaricomycetes</taxon>
        <taxon>Russulales</taxon>
        <taxon>Bondarzewiaceae</taxon>
        <taxon>Bondarzewia</taxon>
    </lineage>
</organism>
<dbReference type="EMBL" id="SGPL01000044">
    <property type="protein sequence ID" value="THH19471.1"/>
    <property type="molecule type" value="Genomic_DNA"/>
</dbReference>
<keyword evidence="5" id="KW-0460">Magnesium</keyword>
<evidence type="ECO:0000313" key="9">
    <source>
        <dbReference type="Proteomes" id="UP000310158"/>
    </source>
</evidence>
<keyword evidence="4" id="KW-0378">Hydrolase</keyword>
<evidence type="ECO:0000256" key="4">
    <source>
        <dbReference type="ARBA" id="ARBA00022801"/>
    </source>
</evidence>
<comment type="cofactor">
    <cofactor evidence="1">
        <name>Mn(2+)</name>
        <dbReference type="ChEBI" id="CHEBI:29035"/>
    </cofactor>
</comment>
<reference evidence="8 9" key="1">
    <citation type="submission" date="2019-02" db="EMBL/GenBank/DDBJ databases">
        <title>Genome sequencing of the rare red list fungi Bondarzewia mesenterica.</title>
        <authorList>
            <person name="Buettner E."/>
            <person name="Kellner H."/>
        </authorList>
    </citation>
    <scope>NUCLEOTIDE SEQUENCE [LARGE SCALE GENOMIC DNA]</scope>
    <source>
        <strain evidence="8 9">DSM 108281</strain>
    </source>
</reference>
<feature type="domain" description="Nudix hydrolase" evidence="7">
    <location>
        <begin position="14"/>
        <end position="201"/>
    </location>
</feature>
<keyword evidence="9" id="KW-1185">Reference proteome</keyword>
<dbReference type="PANTHER" id="PTHR12318:SF0">
    <property type="entry name" value="ACYL-COENZYME A DIPHOSPHATASE NUDT19"/>
    <property type="match status" value="1"/>
</dbReference>
<dbReference type="Proteomes" id="UP000310158">
    <property type="component" value="Unassembled WGS sequence"/>
</dbReference>
<proteinExistence type="predicted"/>
<evidence type="ECO:0000313" key="8">
    <source>
        <dbReference type="EMBL" id="THH19471.1"/>
    </source>
</evidence>
<dbReference type="InterPro" id="IPR000086">
    <property type="entry name" value="NUDIX_hydrolase_dom"/>
</dbReference>
<keyword evidence="3" id="KW-0479">Metal-binding</keyword>
<dbReference type="PROSITE" id="PS51462">
    <property type="entry name" value="NUDIX"/>
    <property type="match status" value="1"/>
</dbReference>
<comment type="caution">
    <text evidence="8">The sequence shown here is derived from an EMBL/GenBank/DDBJ whole genome shotgun (WGS) entry which is preliminary data.</text>
</comment>
<dbReference type="Pfam" id="PF00293">
    <property type="entry name" value="NUDIX"/>
    <property type="match status" value="1"/>
</dbReference>
<gene>
    <name evidence="8" type="ORF">EW146_g1705</name>
</gene>
<protein>
    <recommendedName>
        <fullName evidence="7">Nudix hydrolase domain-containing protein</fullName>
    </recommendedName>
</protein>
<dbReference type="GO" id="GO:0046872">
    <property type="term" value="F:metal ion binding"/>
    <property type="evidence" value="ECO:0007669"/>
    <property type="project" value="UniProtKB-KW"/>
</dbReference>
<dbReference type="GO" id="GO:0005739">
    <property type="term" value="C:mitochondrion"/>
    <property type="evidence" value="ECO:0007669"/>
    <property type="project" value="TreeGrafter"/>
</dbReference>
<evidence type="ECO:0000256" key="2">
    <source>
        <dbReference type="ARBA" id="ARBA00001946"/>
    </source>
</evidence>
<dbReference type="GO" id="GO:0016818">
    <property type="term" value="F:hydrolase activity, acting on acid anhydrides, in phosphorus-containing anhydrides"/>
    <property type="evidence" value="ECO:0007669"/>
    <property type="project" value="InterPro"/>
</dbReference>
<comment type="cofactor">
    <cofactor evidence="2">
        <name>Mg(2+)</name>
        <dbReference type="ChEBI" id="CHEBI:18420"/>
    </cofactor>
</comment>
<dbReference type="PANTHER" id="PTHR12318">
    <property type="entry name" value="TESTOSTERONE-REGULATED PROTEIN RP2"/>
    <property type="match status" value="1"/>
</dbReference>
<dbReference type="CDD" id="cd18870">
    <property type="entry name" value="NUDIX_AcylCoAdiphos_Nudt19"/>
    <property type="match status" value="1"/>
</dbReference>
<keyword evidence="6" id="KW-0464">Manganese</keyword>